<proteinExistence type="predicted"/>
<accession>A0A939BSZ9</accession>
<evidence type="ECO:0000313" key="2">
    <source>
        <dbReference type="EMBL" id="MBM7557691.1"/>
    </source>
</evidence>
<name>A0A939BSZ9_9FIRM</name>
<feature type="compositionally biased region" description="Low complexity" evidence="1">
    <location>
        <begin position="10"/>
        <end position="20"/>
    </location>
</feature>
<dbReference type="InterPro" id="IPR013321">
    <property type="entry name" value="Arc_rbn_hlx_hlx"/>
</dbReference>
<evidence type="ECO:0000313" key="3">
    <source>
        <dbReference type="Proteomes" id="UP000774000"/>
    </source>
</evidence>
<dbReference type="Gene3D" id="1.10.1220.10">
    <property type="entry name" value="Met repressor-like"/>
    <property type="match status" value="1"/>
</dbReference>
<dbReference type="EMBL" id="JAFBDQ010000015">
    <property type="protein sequence ID" value="MBM7557691.1"/>
    <property type="molecule type" value="Genomic_DNA"/>
</dbReference>
<dbReference type="RefSeq" id="WP_204702460.1">
    <property type="nucleotide sequence ID" value="NZ_JAFBDQ010000015.1"/>
</dbReference>
<protein>
    <submittedName>
        <fullName evidence="2">Uncharacterized protein</fullName>
    </submittedName>
</protein>
<feature type="region of interest" description="Disordered" evidence="1">
    <location>
        <begin position="1"/>
        <end position="20"/>
    </location>
</feature>
<keyword evidence="3" id="KW-1185">Reference proteome</keyword>
<gene>
    <name evidence="2" type="ORF">JOC47_002557</name>
</gene>
<reference evidence="2" key="1">
    <citation type="submission" date="2021-01" db="EMBL/GenBank/DDBJ databases">
        <title>Genomic Encyclopedia of Type Strains, Phase IV (KMG-IV): sequencing the most valuable type-strain genomes for metagenomic binning, comparative biology and taxonomic classification.</title>
        <authorList>
            <person name="Goeker M."/>
        </authorList>
    </citation>
    <scope>NUCLEOTIDE SEQUENCE</scope>
    <source>
        <strain evidence="2">DSM 23230</strain>
    </source>
</reference>
<sequence length="58" mass="6602">MAGGQLAEENLSNNFKLNKSKQQLREELKEGYSQMADLNLKLAEEGLMAEKEAYQQIQ</sequence>
<evidence type="ECO:0000256" key="1">
    <source>
        <dbReference type="SAM" id="MobiDB-lite"/>
    </source>
</evidence>
<organism evidence="2 3">
    <name type="scientific">Halanaerobacter jeridensis</name>
    <dbReference type="NCBI Taxonomy" id="706427"/>
    <lineage>
        <taxon>Bacteria</taxon>
        <taxon>Bacillati</taxon>
        <taxon>Bacillota</taxon>
        <taxon>Clostridia</taxon>
        <taxon>Halanaerobiales</taxon>
        <taxon>Halobacteroidaceae</taxon>
        <taxon>Halanaerobacter</taxon>
    </lineage>
</organism>
<comment type="caution">
    <text evidence="2">The sequence shown here is derived from an EMBL/GenBank/DDBJ whole genome shotgun (WGS) entry which is preliminary data.</text>
</comment>
<dbReference type="GO" id="GO:0006355">
    <property type="term" value="P:regulation of DNA-templated transcription"/>
    <property type="evidence" value="ECO:0007669"/>
    <property type="project" value="InterPro"/>
</dbReference>
<dbReference type="Proteomes" id="UP000774000">
    <property type="component" value="Unassembled WGS sequence"/>
</dbReference>
<dbReference type="AlphaFoldDB" id="A0A939BSZ9"/>